<evidence type="ECO:0000256" key="3">
    <source>
        <dbReference type="ARBA" id="ARBA00023012"/>
    </source>
</evidence>
<dbReference type="InterPro" id="IPR036890">
    <property type="entry name" value="HATPase_C_sf"/>
</dbReference>
<dbReference type="Gene3D" id="1.20.5.1930">
    <property type="match status" value="1"/>
</dbReference>
<feature type="domain" description="Signal transduction histidine kinase subgroup 3 dimerisation and phosphoacceptor" evidence="5">
    <location>
        <begin position="174"/>
        <end position="238"/>
    </location>
</feature>
<name>A0ABU4TPQ5_9PSEU</name>
<feature type="transmembrane region" description="Helical" evidence="4">
    <location>
        <begin position="405"/>
        <end position="423"/>
    </location>
</feature>
<accession>A0ABU4TPQ5</accession>
<feature type="transmembrane region" description="Helical" evidence="4">
    <location>
        <begin position="33"/>
        <end position="53"/>
    </location>
</feature>
<evidence type="ECO:0000259" key="5">
    <source>
        <dbReference type="Pfam" id="PF07730"/>
    </source>
</evidence>
<dbReference type="GO" id="GO:0016301">
    <property type="term" value="F:kinase activity"/>
    <property type="evidence" value="ECO:0007669"/>
    <property type="project" value="UniProtKB-KW"/>
</dbReference>
<keyword evidence="2 6" id="KW-0418">Kinase</keyword>
<sequence>MSRRLAYAVISVVFVNYLGNAFIYVLGAGATPARIAGSLACLFAIGSLQLGVFSRPGTDLRSAGTHLALGALALLVFVPVPFFPNAWGGMPGFLAGSSLLVLRGRVRWAVFAAVALANPATKLGYGIPPGVLAYYMASSATAGLAVYGLSRLPSLVGQLEAARSGLADLAVAQERLGFARDVQDLLGVSLATITLKAGLARGMIGEHTGRALRELTRILGISRKALADVRAVASSYRELSLADEIDSARSVLTAAGVATAVEVDDGDLSPGTRTALAKVLREGVTTLLRHSRPTRCTIVIGNTGRLVSIDIVSDGVPAEVSPDGTYRLHTEVPAFPAEPLRFSGPPIATRLLLTAVVIGYAVMATLLASYDLTTGLDELAVCAVSGAVIATLVLGVVSRPRVRPAFGRVALAGIAVCVYVPQFAFQDPFLGGVPGFLAGSALLVLPRWPGWAAFAAVVAGQGVLQAVWGFPPTDVVWGVMAAMNHGLVLYALTRLLSMVAELQEAREELVTAAVTRERLRFARDLHDLLGYSLSAITLKTELAHRLATVDPGRARRELTEVVEISRQALADVRSVALSYRELSFDEETRSAQALLSAADIEVTVRMDTCDELPTEVEVTLATVLREGVTNLLRHSKAEHCEIALSASAHLVTMDIVNDGIPAIERKSGDGSGIGNLTARVRDLGGDLQAGLTPEHTYRLRAEIPLAVTASR</sequence>
<keyword evidence="1" id="KW-0808">Transferase</keyword>
<evidence type="ECO:0000256" key="1">
    <source>
        <dbReference type="ARBA" id="ARBA00022679"/>
    </source>
</evidence>
<comment type="caution">
    <text evidence="6">The sequence shown here is derived from an EMBL/GenBank/DDBJ whole genome shotgun (WGS) entry which is preliminary data.</text>
</comment>
<dbReference type="InterPro" id="IPR050482">
    <property type="entry name" value="Sensor_HK_TwoCompSys"/>
</dbReference>
<feature type="transmembrane region" description="Helical" evidence="4">
    <location>
        <begin position="132"/>
        <end position="149"/>
    </location>
</feature>
<dbReference type="Pfam" id="PF07730">
    <property type="entry name" value="HisKA_3"/>
    <property type="match status" value="2"/>
</dbReference>
<feature type="domain" description="Signal transduction histidine kinase subgroup 3 dimerisation and phosphoacceptor" evidence="5">
    <location>
        <begin position="517"/>
        <end position="581"/>
    </location>
</feature>
<keyword evidence="7" id="KW-1185">Reference proteome</keyword>
<protein>
    <submittedName>
        <fullName evidence="6">Histidine kinase</fullName>
    </submittedName>
</protein>
<dbReference type="PANTHER" id="PTHR24421">
    <property type="entry name" value="NITRATE/NITRITE SENSOR PROTEIN NARX-RELATED"/>
    <property type="match status" value="1"/>
</dbReference>
<keyword evidence="4" id="KW-0812">Transmembrane</keyword>
<dbReference type="Gene3D" id="3.30.565.10">
    <property type="entry name" value="Histidine kinase-like ATPase, C-terminal domain"/>
    <property type="match status" value="1"/>
</dbReference>
<feature type="transmembrane region" description="Helical" evidence="4">
    <location>
        <begin position="351"/>
        <end position="370"/>
    </location>
</feature>
<feature type="transmembrane region" description="Helical" evidence="4">
    <location>
        <begin position="65"/>
        <end position="83"/>
    </location>
</feature>
<dbReference type="CDD" id="cd16917">
    <property type="entry name" value="HATPase_UhpB-NarQ-NarX-like"/>
    <property type="match status" value="1"/>
</dbReference>
<evidence type="ECO:0000313" key="6">
    <source>
        <dbReference type="EMBL" id="MDX8050205.1"/>
    </source>
</evidence>
<dbReference type="RefSeq" id="WP_319984206.1">
    <property type="nucleotide sequence ID" value="NZ_JAXAVV010000005.1"/>
</dbReference>
<proteinExistence type="predicted"/>
<evidence type="ECO:0000256" key="2">
    <source>
        <dbReference type="ARBA" id="ARBA00022777"/>
    </source>
</evidence>
<gene>
    <name evidence="6" type="ORF">SK571_12515</name>
</gene>
<keyword evidence="4" id="KW-0472">Membrane</keyword>
<keyword evidence="4" id="KW-1133">Transmembrane helix</keyword>
<dbReference type="PANTHER" id="PTHR24421:SF63">
    <property type="entry name" value="SENSOR HISTIDINE KINASE DESK"/>
    <property type="match status" value="1"/>
</dbReference>
<evidence type="ECO:0000256" key="4">
    <source>
        <dbReference type="SAM" id="Phobius"/>
    </source>
</evidence>
<dbReference type="InterPro" id="IPR011712">
    <property type="entry name" value="Sig_transdc_His_kin_sub3_dim/P"/>
</dbReference>
<dbReference type="EMBL" id="JAXAVV010000005">
    <property type="protein sequence ID" value="MDX8050205.1"/>
    <property type="molecule type" value="Genomic_DNA"/>
</dbReference>
<dbReference type="Proteomes" id="UP001271792">
    <property type="component" value="Unassembled WGS sequence"/>
</dbReference>
<reference evidence="6 7" key="2">
    <citation type="submission" date="2023-11" db="EMBL/GenBank/DDBJ databases">
        <authorList>
            <person name="Lara A.C."/>
            <person name="Chronakova A."/>
        </authorList>
    </citation>
    <scope>NUCLEOTIDE SEQUENCE [LARGE SCALE GENOMIC DNA]</scope>
    <source>
        <strain evidence="6 7">BCCO 10_0798</strain>
    </source>
</reference>
<feature type="transmembrane region" description="Helical" evidence="4">
    <location>
        <begin position="7"/>
        <end position="27"/>
    </location>
</feature>
<dbReference type="Gene3D" id="6.10.250.2870">
    <property type="match status" value="1"/>
</dbReference>
<dbReference type="SUPFAM" id="SSF55874">
    <property type="entry name" value="ATPase domain of HSP90 chaperone/DNA topoisomerase II/histidine kinase"/>
    <property type="match status" value="1"/>
</dbReference>
<evidence type="ECO:0000313" key="7">
    <source>
        <dbReference type="Proteomes" id="UP001271792"/>
    </source>
</evidence>
<feature type="transmembrane region" description="Helical" evidence="4">
    <location>
        <begin position="476"/>
        <end position="496"/>
    </location>
</feature>
<keyword evidence="3" id="KW-0902">Two-component regulatory system</keyword>
<feature type="transmembrane region" description="Helical" evidence="4">
    <location>
        <begin position="452"/>
        <end position="470"/>
    </location>
</feature>
<feature type="transmembrane region" description="Helical" evidence="4">
    <location>
        <begin position="376"/>
        <end position="398"/>
    </location>
</feature>
<organism evidence="6 7">
    <name type="scientific">Lentzea kristufekii</name>
    <dbReference type="NCBI Taxonomy" id="3095430"/>
    <lineage>
        <taxon>Bacteria</taxon>
        <taxon>Bacillati</taxon>
        <taxon>Actinomycetota</taxon>
        <taxon>Actinomycetes</taxon>
        <taxon>Pseudonocardiales</taxon>
        <taxon>Pseudonocardiaceae</taxon>
        <taxon>Lentzea</taxon>
    </lineage>
</organism>
<reference evidence="6 7" key="1">
    <citation type="submission" date="2023-11" db="EMBL/GenBank/DDBJ databases">
        <title>Lentzea sokolovensis, sp. nov., Lentzea kristufkii, sp. nov., and Lentzea miocenensis, sp. nov., rare actinobacteria from Sokolov Coal Basin, Miocene lacustrine sediment, Czech Republic.</title>
        <authorList>
            <person name="Lara A."/>
            <person name="Kotroba L."/>
            <person name="Nouioui I."/>
            <person name="Neumann-Schaal M."/>
            <person name="Mast Y."/>
            <person name="Chronakova A."/>
        </authorList>
    </citation>
    <scope>NUCLEOTIDE SEQUENCE [LARGE SCALE GENOMIC DNA]</scope>
    <source>
        <strain evidence="6 7">BCCO 10_0798</strain>
    </source>
</reference>